<keyword evidence="2" id="KW-1185">Reference proteome</keyword>
<evidence type="ECO:0000313" key="1">
    <source>
        <dbReference type="EMBL" id="CAH0529447.1"/>
    </source>
</evidence>
<dbReference type="EMBL" id="CAKLCM010000003">
    <property type="protein sequence ID" value="CAH0529447.1"/>
    <property type="molecule type" value="Genomic_DNA"/>
</dbReference>
<reference evidence="1" key="1">
    <citation type="submission" date="2021-12" db="EMBL/GenBank/DDBJ databases">
        <authorList>
            <person name="Rodrigo-Torres L."/>
            <person name="Arahal R. D."/>
            <person name="Lucena T."/>
        </authorList>
    </citation>
    <scope>NUCLEOTIDE SEQUENCE</scope>
    <source>
        <strain evidence="1">CECT 8226</strain>
    </source>
</reference>
<comment type="caution">
    <text evidence="1">The sequence shown here is derived from an EMBL/GenBank/DDBJ whole genome shotgun (WGS) entry which is preliminary data.</text>
</comment>
<name>A0ABM8ZLS5_9VIBR</name>
<dbReference type="NCBIfam" id="TIGR03501">
    <property type="entry name" value="GlyGly_CTERM"/>
    <property type="match status" value="1"/>
</dbReference>
<protein>
    <recommendedName>
        <fullName evidence="3">Rhombotarget lipoprotein</fullName>
    </recommendedName>
</protein>
<evidence type="ECO:0000313" key="2">
    <source>
        <dbReference type="Proteomes" id="UP000838160"/>
    </source>
</evidence>
<evidence type="ECO:0008006" key="3">
    <source>
        <dbReference type="Google" id="ProtNLM"/>
    </source>
</evidence>
<dbReference type="InterPro" id="IPR020008">
    <property type="entry name" value="GlyGly_CTERM"/>
</dbReference>
<proteinExistence type="predicted"/>
<sequence length="270" mass="29881">MNKLAFIVATLIFLSGCSGLDRREGNVSSSLVDFLYPNPEDYKEYQPTIPHLTLPVNVGIAFVPSSGYSVLALSTKRKHELLSQVKSEFLKLDYVNRIEIISDSYLQKGGGFDNLKQLSRLYNVEVMALVSYDQVARNSENNAALLYWTIAGMYLIPGNDNTTQTFVDTAVFDIDSSKLLFRAPGLSRIDSMSTAVGIDDTFYENSDEGFGLAVADMVVNLSSELESFKVRIKEEKVANVSYDSNYSGGGSSGWWIILGLILICRKRACV</sequence>
<dbReference type="NCBIfam" id="TIGR04179">
    <property type="entry name" value="rhombo_lipo"/>
    <property type="match status" value="1"/>
</dbReference>
<accession>A0ABM8ZLS5</accession>
<dbReference type="Proteomes" id="UP000838160">
    <property type="component" value="Unassembled WGS sequence"/>
</dbReference>
<dbReference type="RefSeq" id="WP_237486066.1">
    <property type="nucleotide sequence ID" value="NZ_CAKLCM010000003.1"/>
</dbReference>
<dbReference type="InterPro" id="IPR026443">
    <property type="entry name" value="Rhombo_lipo"/>
</dbReference>
<dbReference type="PROSITE" id="PS51257">
    <property type="entry name" value="PROKAR_LIPOPROTEIN"/>
    <property type="match status" value="1"/>
</dbReference>
<gene>
    <name evidence="1" type="ORF">VHP8226_03224</name>
</gene>
<organism evidence="1 2">
    <name type="scientific">Vibrio hippocampi</name>
    <dbReference type="NCBI Taxonomy" id="654686"/>
    <lineage>
        <taxon>Bacteria</taxon>
        <taxon>Pseudomonadati</taxon>
        <taxon>Pseudomonadota</taxon>
        <taxon>Gammaproteobacteria</taxon>
        <taxon>Vibrionales</taxon>
        <taxon>Vibrionaceae</taxon>
        <taxon>Vibrio</taxon>
    </lineage>
</organism>